<dbReference type="PANTHER" id="PTHR21596:SF23">
    <property type="entry name" value="FACTOR OF DNA METHYLATION 4"/>
    <property type="match status" value="1"/>
</dbReference>
<dbReference type="EMBL" id="WJXA01000001">
    <property type="protein sequence ID" value="KAF7153390.1"/>
    <property type="molecule type" value="Genomic_DNA"/>
</dbReference>
<gene>
    <name evidence="3" type="ORF">RHSIM_Rhsim01G0228500</name>
</gene>
<comment type="caution">
    <text evidence="3">The sequence shown here is derived from an EMBL/GenBank/DDBJ whole genome shotgun (WGS) entry which is preliminary data.</text>
</comment>
<reference evidence="3" key="1">
    <citation type="submission" date="2019-11" db="EMBL/GenBank/DDBJ databases">
        <authorList>
            <person name="Liu Y."/>
            <person name="Hou J."/>
            <person name="Li T.-Q."/>
            <person name="Guan C.-H."/>
            <person name="Wu X."/>
            <person name="Wu H.-Z."/>
            <person name="Ling F."/>
            <person name="Zhang R."/>
            <person name="Shi X.-G."/>
            <person name="Ren J.-P."/>
            <person name="Chen E.-F."/>
            <person name="Sun J.-M."/>
        </authorList>
    </citation>
    <scope>NUCLEOTIDE SEQUENCE</scope>
    <source>
        <strain evidence="3">Adult_tree_wgs_1</strain>
        <tissue evidence="3">Leaves</tissue>
    </source>
</reference>
<evidence type="ECO:0000313" key="3">
    <source>
        <dbReference type="EMBL" id="KAF7153390.1"/>
    </source>
</evidence>
<dbReference type="GO" id="GO:0080188">
    <property type="term" value="P:gene silencing by siRNA-directed DNA methylation"/>
    <property type="evidence" value="ECO:0007669"/>
    <property type="project" value="InterPro"/>
</dbReference>
<dbReference type="AlphaFoldDB" id="A0A834LYY5"/>
<sequence length="337" mass="39214">MFTLPGVRKTQKLARSQMKKMFEQYENVAKQLDAQRKELDRRDKELEEWEAEIDDERMQLLNEKEEANERALLEKKKAEETMLNSEEDAKREKEKLLERIVELEKKLDDSQSMELEIAGTRASIQMAKPMGAERNTEIDRKIKSLEEDLKDKKEELEDITTLYGALVTKERNSNDELQEARKELIDGLMQSRANIGVKKMGELDPKPFQAAAEKKLRGRLRGSEIEDKAVEWCSLWMKYLTDPRWHPFKVVRVGGINEEIIDAEDDKLKALKEDLGDEVYEAVTKALTEMNDCNPSGRYPVKELWDFKEGRKPTLKEGISHLLIGLNLKKRKRNTCS</sequence>
<evidence type="ECO:0000313" key="4">
    <source>
        <dbReference type="Proteomes" id="UP000626092"/>
    </source>
</evidence>
<dbReference type="Proteomes" id="UP000626092">
    <property type="component" value="Unassembled WGS sequence"/>
</dbReference>
<organism evidence="3 4">
    <name type="scientific">Rhododendron simsii</name>
    <name type="common">Sims's rhododendron</name>
    <dbReference type="NCBI Taxonomy" id="118357"/>
    <lineage>
        <taxon>Eukaryota</taxon>
        <taxon>Viridiplantae</taxon>
        <taxon>Streptophyta</taxon>
        <taxon>Embryophyta</taxon>
        <taxon>Tracheophyta</taxon>
        <taxon>Spermatophyta</taxon>
        <taxon>Magnoliopsida</taxon>
        <taxon>eudicotyledons</taxon>
        <taxon>Gunneridae</taxon>
        <taxon>Pentapetalae</taxon>
        <taxon>asterids</taxon>
        <taxon>Ericales</taxon>
        <taxon>Ericaceae</taxon>
        <taxon>Ericoideae</taxon>
        <taxon>Rhodoreae</taxon>
        <taxon>Rhododendron</taxon>
    </lineage>
</organism>
<dbReference type="PANTHER" id="PTHR21596">
    <property type="entry name" value="RIBONUCLEASE P SUBUNIT P38"/>
    <property type="match status" value="1"/>
</dbReference>
<dbReference type="InterPro" id="IPR045177">
    <property type="entry name" value="FDM1-5/IDN2"/>
</dbReference>
<feature type="coiled-coil region" evidence="1">
    <location>
        <begin position="15"/>
        <end position="194"/>
    </location>
</feature>
<dbReference type="InterPro" id="IPR005379">
    <property type="entry name" value="FDM1-5/IDN2_XH"/>
</dbReference>
<keyword evidence="4" id="KW-1185">Reference proteome</keyword>
<accession>A0A834LYY5</accession>
<proteinExistence type="predicted"/>
<protein>
    <recommendedName>
        <fullName evidence="2">Factor of DNA methylation 1-5/IDN2 domain-containing protein</fullName>
    </recommendedName>
</protein>
<feature type="domain" description="Factor of DNA methylation 1-5/IDN2" evidence="2">
    <location>
        <begin position="198"/>
        <end position="332"/>
    </location>
</feature>
<dbReference type="OrthoDB" id="1892195at2759"/>
<evidence type="ECO:0000259" key="2">
    <source>
        <dbReference type="Pfam" id="PF03469"/>
    </source>
</evidence>
<name>A0A834LYY5_RHOSS</name>
<evidence type="ECO:0000256" key="1">
    <source>
        <dbReference type="SAM" id="Coils"/>
    </source>
</evidence>
<dbReference type="Pfam" id="PF03469">
    <property type="entry name" value="XH"/>
    <property type="match status" value="1"/>
</dbReference>
<keyword evidence="1" id="KW-0175">Coiled coil</keyword>